<accession>A0A6A2VBN4</accession>
<dbReference type="AlphaFoldDB" id="A0A6A2VBN4"/>
<dbReference type="RefSeq" id="WP_152354928.1">
    <property type="nucleotide sequence ID" value="NZ_JBHLXF010000037.1"/>
</dbReference>
<dbReference type="PANTHER" id="PTHR35936:SF19">
    <property type="entry name" value="AMINO-ACID-BINDING PROTEIN YXEM-RELATED"/>
    <property type="match status" value="1"/>
</dbReference>
<dbReference type="SMART" id="SM00062">
    <property type="entry name" value="PBPb"/>
    <property type="match status" value="1"/>
</dbReference>
<dbReference type="EMBL" id="WBSO01000001">
    <property type="protein sequence ID" value="KAB8301966.1"/>
    <property type="molecule type" value="Genomic_DNA"/>
</dbReference>
<proteinExistence type="predicted"/>
<feature type="chain" id="PRO_5038597617" evidence="2">
    <location>
        <begin position="37"/>
        <end position="300"/>
    </location>
</feature>
<dbReference type="Gene3D" id="3.40.190.10">
    <property type="entry name" value="Periplasmic binding protein-like II"/>
    <property type="match status" value="2"/>
</dbReference>
<evidence type="ECO:0000256" key="2">
    <source>
        <dbReference type="SAM" id="SignalP"/>
    </source>
</evidence>
<keyword evidence="5" id="KW-1185">Reference proteome</keyword>
<keyword evidence="1 2" id="KW-0732">Signal</keyword>
<dbReference type="OrthoDB" id="9814902at2"/>
<evidence type="ECO:0000259" key="3">
    <source>
        <dbReference type="SMART" id="SM00062"/>
    </source>
</evidence>
<evidence type="ECO:0000256" key="1">
    <source>
        <dbReference type="ARBA" id="ARBA00022729"/>
    </source>
</evidence>
<feature type="domain" description="Solute-binding protein family 3/N-terminal" evidence="3">
    <location>
        <begin position="55"/>
        <end position="293"/>
    </location>
</feature>
<evidence type="ECO:0000313" key="5">
    <source>
        <dbReference type="Proteomes" id="UP000440041"/>
    </source>
</evidence>
<dbReference type="Pfam" id="PF00497">
    <property type="entry name" value="SBP_bac_3"/>
    <property type="match status" value="1"/>
</dbReference>
<comment type="caution">
    <text evidence="4">The sequence shown here is derived from an EMBL/GenBank/DDBJ whole genome shotgun (WGS) entry which is preliminary data.</text>
</comment>
<organism evidence="4 5">
    <name type="scientific">Bifidobacterium apri</name>
    <dbReference type="NCBI Taxonomy" id="1769423"/>
    <lineage>
        <taxon>Bacteria</taxon>
        <taxon>Bacillati</taxon>
        <taxon>Actinomycetota</taxon>
        <taxon>Actinomycetes</taxon>
        <taxon>Bifidobacteriales</taxon>
        <taxon>Bifidobacteriaceae</taxon>
        <taxon>Bifidobacterium</taxon>
    </lineage>
</organism>
<dbReference type="InterPro" id="IPR001638">
    <property type="entry name" value="Solute-binding_3/MltF_N"/>
</dbReference>
<protein>
    <submittedName>
        <fullName evidence="4">Amino acid ABC transporter substrate-binding protein</fullName>
    </submittedName>
</protein>
<feature type="signal peptide" evidence="2">
    <location>
        <begin position="1"/>
        <end position="36"/>
    </location>
</feature>
<reference evidence="4 5" key="1">
    <citation type="submission" date="2019-09" db="EMBL/GenBank/DDBJ databases">
        <title>Characterization of the phylogenetic diversity of two novel species belonging to the genus Bifidobacterium: Bifidobacterium cebidarum sp. nov. and Bifidobacterium leontopitheci sp. nov.</title>
        <authorList>
            <person name="Lugli G.A."/>
            <person name="Duranti S."/>
            <person name="Milani C."/>
            <person name="Turroni F."/>
            <person name="Ventura M."/>
        </authorList>
    </citation>
    <scope>NUCLEOTIDE SEQUENCE [LARGE SCALE GENOMIC DNA]</scope>
    <source>
        <strain evidence="4 5">DSM 100238</strain>
    </source>
</reference>
<sequence>MATRLSNRTGRGWKAAWRGGVAAALATLLVAGTAACGTTGTSTASAAKANTSVRTITAVSAGAPAPFITKQSDGSLDGQNIELTKAIFAKLPQYKLVWKTADFSAIYPGLDAGRYQMGVNNFSKTSKNKDKYLFSDPLYSAPYVAVVRKDDALDKVSSFADLAGKRIIVPPAGLYNIVSSLEAYNKKNPSKASKIVYSQAEEADAIRQVENGTGDVYFLDGPSYYYLKDKAGIDVKRIDIGDEVESKFSADSHAYLIFSKDQKQLRDDVNKALKQVIKDGTAATISKKWFGEDLTTASSD</sequence>
<dbReference type="PANTHER" id="PTHR35936">
    <property type="entry name" value="MEMBRANE-BOUND LYTIC MUREIN TRANSGLYCOSYLASE F"/>
    <property type="match status" value="1"/>
</dbReference>
<evidence type="ECO:0000313" key="4">
    <source>
        <dbReference type="EMBL" id="KAB8301966.1"/>
    </source>
</evidence>
<name>A0A6A2VBN4_9BIFI</name>
<dbReference type="SUPFAM" id="SSF53850">
    <property type="entry name" value="Periplasmic binding protein-like II"/>
    <property type="match status" value="1"/>
</dbReference>
<dbReference type="Proteomes" id="UP000440041">
    <property type="component" value="Unassembled WGS sequence"/>
</dbReference>
<gene>
    <name evidence="4" type="ORF">DSM100238_0285</name>
</gene>